<dbReference type="PROSITE" id="PS00409">
    <property type="entry name" value="PROKAR_NTER_METHYL"/>
    <property type="match status" value="1"/>
</dbReference>
<dbReference type="EMBL" id="AANZ01000020">
    <property type="protein sequence ID" value="EAQ78566.1"/>
    <property type="molecule type" value="Genomic_DNA"/>
</dbReference>
<evidence type="ECO:0000313" key="3">
    <source>
        <dbReference type="EMBL" id="EAQ78566.1"/>
    </source>
</evidence>
<dbReference type="OrthoDB" id="255848at2"/>
<sequence length="307" mass="33281">MFNQTRRSGPTGFTLVELLVVIAIIGILIALLLPAVQQAREAARRMSCTNNLKQLGLAIHNYHDVHLTFPPGGNSSTTWTGRSNQLSLHTFLLPYIEQKTVQDTIDFSGNSYLTEKDHAAIRVDAFLCPSSTREYDETVSGGALAYDNPRLHTMHYYGVMGPKGVNAESGDNYETEDGVSSNGGFGRQGVFFDLSSIKFRDITDGTSSTFALGELSWNDAATVYRMWVRGCGGSACSSCKNIVDGINITPAVSGNFNNVSFGSQHPGGTHFLMCDGAVRFVPETVDFGVYKATASRNGQEVKTVLQP</sequence>
<dbReference type="InterPro" id="IPR012902">
    <property type="entry name" value="N_methyl_site"/>
</dbReference>
<dbReference type="NCBIfam" id="TIGR02532">
    <property type="entry name" value="IV_pilin_GFxxxE"/>
    <property type="match status" value="1"/>
</dbReference>
<dbReference type="Pfam" id="PF07963">
    <property type="entry name" value="N_methyl"/>
    <property type="match status" value="1"/>
</dbReference>
<dbReference type="InterPro" id="IPR027558">
    <property type="entry name" value="Pre_pil_HX9DG_C"/>
</dbReference>
<keyword evidence="1" id="KW-1133">Transmembrane helix</keyword>
<name>A3ZY90_9BACT</name>
<evidence type="ECO:0000313" key="4">
    <source>
        <dbReference type="Proteomes" id="UP000004358"/>
    </source>
</evidence>
<feature type="transmembrane region" description="Helical" evidence="1">
    <location>
        <begin position="12"/>
        <end position="36"/>
    </location>
</feature>
<dbReference type="Pfam" id="PF07596">
    <property type="entry name" value="SBP_bac_10"/>
    <property type="match status" value="1"/>
</dbReference>
<dbReference type="NCBIfam" id="TIGR04294">
    <property type="entry name" value="pre_pil_HX9DG"/>
    <property type="match status" value="1"/>
</dbReference>
<dbReference type="AlphaFoldDB" id="A3ZY90"/>
<feature type="domain" description="DUF1559" evidence="2">
    <location>
        <begin position="37"/>
        <end position="287"/>
    </location>
</feature>
<dbReference type="Gene3D" id="3.30.700.10">
    <property type="entry name" value="Glycoprotein, Type 4 Pilin"/>
    <property type="match status" value="1"/>
</dbReference>
<dbReference type="STRING" id="314230.DSM3645_26824"/>
<dbReference type="InterPro" id="IPR011453">
    <property type="entry name" value="DUF1559"/>
</dbReference>
<protein>
    <recommendedName>
        <fullName evidence="2">DUF1559 domain-containing protein</fullName>
    </recommendedName>
</protein>
<proteinExistence type="predicted"/>
<accession>A3ZY90</accession>
<dbReference type="HOGENOM" id="CLU_041661_0_0_0"/>
<evidence type="ECO:0000256" key="1">
    <source>
        <dbReference type="SAM" id="Phobius"/>
    </source>
</evidence>
<dbReference type="eggNOG" id="COG4969">
    <property type="taxonomic scope" value="Bacteria"/>
</dbReference>
<dbReference type="Proteomes" id="UP000004358">
    <property type="component" value="Unassembled WGS sequence"/>
</dbReference>
<keyword evidence="1" id="KW-0472">Membrane</keyword>
<keyword evidence="1" id="KW-0812">Transmembrane</keyword>
<comment type="caution">
    <text evidence="3">The sequence shown here is derived from an EMBL/GenBank/DDBJ whole genome shotgun (WGS) entry which is preliminary data.</text>
</comment>
<dbReference type="InterPro" id="IPR045584">
    <property type="entry name" value="Pilin-like"/>
</dbReference>
<organism evidence="3 4">
    <name type="scientific">Blastopirellula marina DSM 3645</name>
    <dbReference type="NCBI Taxonomy" id="314230"/>
    <lineage>
        <taxon>Bacteria</taxon>
        <taxon>Pseudomonadati</taxon>
        <taxon>Planctomycetota</taxon>
        <taxon>Planctomycetia</taxon>
        <taxon>Pirellulales</taxon>
        <taxon>Pirellulaceae</taxon>
        <taxon>Blastopirellula</taxon>
    </lineage>
</organism>
<reference evidence="3 4" key="1">
    <citation type="submission" date="2006-02" db="EMBL/GenBank/DDBJ databases">
        <authorList>
            <person name="Amann R."/>
            <person name="Ferriera S."/>
            <person name="Johnson J."/>
            <person name="Kravitz S."/>
            <person name="Halpern A."/>
            <person name="Remington K."/>
            <person name="Beeson K."/>
            <person name="Tran B."/>
            <person name="Rogers Y.-H."/>
            <person name="Friedman R."/>
            <person name="Venter J.C."/>
        </authorList>
    </citation>
    <scope>NUCLEOTIDE SEQUENCE [LARGE SCALE GENOMIC DNA]</scope>
    <source>
        <strain evidence="3 4">DSM 3645</strain>
    </source>
</reference>
<gene>
    <name evidence="3" type="ORF">DSM3645_26824</name>
</gene>
<dbReference type="RefSeq" id="WP_002653259.1">
    <property type="nucleotide sequence ID" value="NZ_CH672376.1"/>
</dbReference>
<dbReference type="PANTHER" id="PTHR30093">
    <property type="entry name" value="GENERAL SECRETION PATHWAY PROTEIN G"/>
    <property type="match status" value="1"/>
</dbReference>
<evidence type="ECO:0000259" key="2">
    <source>
        <dbReference type="Pfam" id="PF07596"/>
    </source>
</evidence>
<dbReference type="PANTHER" id="PTHR30093:SF2">
    <property type="entry name" value="TYPE II SECRETION SYSTEM PROTEIN H"/>
    <property type="match status" value="1"/>
</dbReference>
<dbReference type="SUPFAM" id="SSF54523">
    <property type="entry name" value="Pili subunits"/>
    <property type="match status" value="1"/>
</dbReference>